<dbReference type="Proteomes" id="UP000192042">
    <property type="component" value="Chromosome I"/>
</dbReference>
<name>A0A1W1I3G2_9BACT</name>
<reference evidence="1 2" key="1">
    <citation type="submission" date="2017-03" db="EMBL/GenBank/DDBJ databases">
        <authorList>
            <person name="Afonso C.L."/>
            <person name="Miller P.J."/>
            <person name="Scott M.A."/>
            <person name="Spackman E."/>
            <person name="Goraichik I."/>
            <person name="Dimitrov K.M."/>
            <person name="Suarez D.L."/>
            <person name="Swayne D.E."/>
        </authorList>
    </citation>
    <scope>NUCLEOTIDE SEQUENCE [LARGE SCALE GENOMIC DNA]</scope>
    <source>
        <strain evidence="1">Genome sequencing of Nitrospira japonica strain NJ11</strain>
    </source>
</reference>
<protein>
    <submittedName>
        <fullName evidence="1">Uncharacterized protein</fullName>
    </submittedName>
</protein>
<evidence type="ECO:0000313" key="1">
    <source>
        <dbReference type="EMBL" id="SLM47557.1"/>
    </source>
</evidence>
<dbReference type="AlphaFoldDB" id="A0A1W1I3G2"/>
<gene>
    <name evidence="1" type="ORF">NSJP_1385</name>
</gene>
<organism evidence="1 2">
    <name type="scientific">Nitrospira japonica</name>
    <dbReference type="NCBI Taxonomy" id="1325564"/>
    <lineage>
        <taxon>Bacteria</taxon>
        <taxon>Pseudomonadati</taxon>
        <taxon>Nitrospirota</taxon>
        <taxon>Nitrospiria</taxon>
        <taxon>Nitrospirales</taxon>
        <taxon>Nitrospiraceae</taxon>
        <taxon>Nitrospira</taxon>
    </lineage>
</organism>
<sequence length="58" mass="6370">MASSPRYSRVLYRSFVSPSRGVMRIDLHRPTEQTGPAGTCLTAYAALSRIRLSSTTPV</sequence>
<dbReference type="EMBL" id="LT828648">
    <property type="protein sequence ID" value="SLM47557.1"/>
    <property type="molecule type" value="Genomic_DNA"/>
</dbReference>
<evidence type="ECO:0000313" key="2">
    <source>
        <dbReference type="Proteomes" id="UP000192042"/>
    </source>
</evidence>
<accession>A0A1W1I3G2</accession>
<dbReference type="KEGG" id="nja:NSJP_1385"/>
<proteinExistence type="predicted"/>
<keyword evidence="2" id="KW-1185">Reference proteome</keyword>